<dbReference type="AlphaFoldDB" id="A0A151I6E7"/>
<keyword evidence="2" id="KW-1185">Reference proteome</keyword>
<organism evidence="1 2">
    <name type="scientific">Atta colombica</name>
    <dbReference type="NCBI Taxonomy" id="520822"/>
    <lineage>
        <taxon>Eukaryota</taxon>
        <taxon>Metazoa</taxon>
        <taxon>Ecdysozoa</taxon>
        <taxon>Arthropoda</taxon>
        <taxon>Hexapoda</taxon>
        <taxon>Insecta</taxon>
        <taxon>Pterygota</taxon>
        <taxon>Neoptera</taxon>
        <taxon>Endopterygota</taxon>
        <taxon>Hymenoptera</taxon>
        <taxon>Apocrita</taxon>
        <taxon>Aculeata</taxon>
        <taxon>Formicoidea</taxon>
        <taxon>Formicidae</taxon>
        <taxon>Myrmicinae</taxon>
        <taxon>Atta</taxon>
    </lineage>
</organism>
<reference evidence="1 2" key="1">
    <citation type="submission" date="2015-09" db="EMBL/GenBank/DDBJ databases">
        <title>Atta colombica WGS genome.</title>
        <authorList>
            <person name="Nygaard S."/>
            <person name="Hu H."/>
            <person name="Boomsma J."/>
            <person name="Zhang G."/>
        </authorList>
    </citation>
    <scope>NUCLEOTIDE SEQUENCE [LARGE SCALE GENOMIC DNA]</scope>
    <source>
        <strain evidence="1">Treedump-2</strain>
        <tissue evidence="1">Whole body</tissue>
    </source>
</reference>
<evidence type="ECO:0000313" key="1">
    <source>
        <dbReference type="EMBL" id="KYM90406.1"/>
    </source>
</evidence>
<dbReference type="Proteomes" id="UP000078540">
    <property type="component" value="Unassembled WGS sequence"/>
</dbReference>
<proteinExistence type="predicted"/>
<dbReference type="EMBL" id="KQ976413">
    <property type="protein sequence ID" value="KYM90406.1"/>
    <property type="molecule type" value="Genomic_DNA"/>
</dbReference>
<gene>
    <name evidence="1" type="ORF">ALC53_01838</name>
</gene>
<name>A0A151I6E7_9HYME</name>
<evidence type="ECO:0000313" key="2">
    <source>
        <dbReference type="Proteomes" id="UP000078540"/>
    </source>
</evidence>
<sequence length="62" mass="7324">MQDYNYHYKLQKFDLLKLHFEKISDVAYALSQNTNNPLLECISPPIPVSLDFPLQPLYVPYH</sequence>
<protein>
    <submittedName>
        <fullName evidence="1">Uncharacterized protein</fullName>
    </submittedName>
</protein>
<accession>A0A151I6E7</accession>